<dbReference type="PANTHER" id="PTHR47691">
    <property type="entry name" value="REGULATOR-RELATED"/>
    <property type="match status" value="1"/>
</dbReference>
<dbReference type="Proteomes" id="UP000184452">
    <property type="component" value="Unassembled WGS sequence"/>
</dbReference>
<organism evidence="1 2">
    <name type="scientific">Nocardiopsis flavescens</name>
    <dbReference type="NCBI Taxonomy" id="758803"/>
    <lineage>
        <taxon>Bacteria</taxon>
        <taxon>Bacillati</taxon>
        <taxon>Actinomycetota</taxon>
        <taxon>Actinomycetes</taxon>
        <taxon>Streptosporangiales</taxon>
        <taxon>Nocardiopsidaceae</taxon>
        <taxon>Nocardiopsis</taxon>
    </lineage>
</organism>
<accession>A0A1M6W5X3</accession>
<dbReference type="RefSeq" id="WP_143173527.1">
    <property type="nucleotide sequence ID" value="NZ_FQZK01000040.1"/>
</dbReference>
<evidence type="ECO:0000313" key="1">
    <source>
        <dbReference type="EMBL" id="SHK89172.1"/>
    </source>
</evidence>
<keyword evidence="2" id="KW-1185">Reference proteome</keyword>
<dbReference type="SMART" id="SM00028">
    <property type="entry name" value="TPR"/>
    <property type="match status" value="3"/>
</dbReference>
<dbReference type="Pfam" id="PF13424">
    <property type="entry name" value="TPR_12"/>
    <property type="match status" value="1"/>
</dbReference>
<sequence>LIVLDNARDAEQVRPLIPGSPTCVVLVTSRDRLNGLLATDGARSLALGPLTTTEAHRLLTTRIGQARVAAEPQAARALIDGCGHFPLALAVTAARAAGDPHLPLAELAAELHQAETRLDALDTGDLHTSLRGVLDTSHRALPPPAARLLNLLGLLPGPSITTPAITALTGHTPHHTRTLLRTLETAHLIRQPVPGRYELHDLVRLHAKEHAHTDLPETDRHTALRSLVAHFVHTAAAANRLLNPHEVPSSLAERPTDARPFALRPADEDEALEWFTRERTWLTVVLRLAVDLGLHREAWRLCWDCHPYFRRRGQVEDFVGLGRTGLDSAAELDDPDAPTLTAMADRGLASALLLAGRTGEEPLGHLARALAVFEETGDLVNQAHTHQVLLLSAIITGDGAGLEHAERSLELYRRVGNTMWEAGALNNLGWFLARLGRHEEARDNCRAALEASHALGYKVGEAASLDSLGYIATLANLHAEAVEYYRQALRVHRSLKDAFEEANTLSGLAEAHHALGEPEHARRAWQQALDLYRTQHRTAQVHETEEKLRTPT</sequence>
<protein>
    <submittedName>
        <fullName evidence="1">Tetratricopeptide repeat-containing protein</fullName>
    </submittedName>
</protein>
<dbReference type="Pfam" id="PF13374">
    <property type="entry name" value="TPR_10"/>
    <property type="match status" value="1"/>
</dbReference>
<dbReference type="InterPro" id="IPR011990">
    <property type="entry name" value="TPR-like_helical_dom_sf"/>
</dbReference>
<dbReference type="STRING" id="758803.SAMN05421803_14023"/>
<dbReference type="SUPFAM" id="SSF48452">
    <property type="entry name" value="TPR-like"/>
    <property type="match status" value="1"/>
</dbReference>
<dbReference type="InterPro" id="IPR027417">
    <property type="entry name" value="P-loop_NTPase"/>
</dbReference>
<evidence type="ECO:0000313" key="2">
    <source>
        <dbReference type="Proteomes" id="UP000184452"/>
    </source>
</evidence>
<dbReference type="EMBL" id="FQZK01000040">
    <property type="protein sequence ID" value="SHK89172.1"/>
    <property type="molecule type" value="Genomic_DNA"/>
</dbReference>
<dbReference type="InterPro" id="IPR019734">
    <property type="entry name" value="TPR_rpt"/>
</dbReference>
<name>A0A1M6W5X3_9ACTN</name>
<reference evidence="1 2" key="1">
    <citation type="submission" date="2016-11" db="EMBL/GenBank/DDBJ databases">
        <authorList>
            <person name="Jaros S."/>
            <person name="Januszkiewicz K."/>
            <person name="Wedrychowicz H."/>
        </authorList>
    </citation>
    <scope>NUCLEOTIDE SEQUENCE [LARGE SCALE GENOMIC DNA]</scope>
    <source>
        <strain evidence="1 2">CGMCC 4.5723</strain>
    </source>
</reference>
<dbReference type="SUPFAM" id="SSF46785">
    <property type="entry name" value="Winged helix' DNA-binding domain"/>
    <property type="match status" value="1"/>
</dbReference>
<dbReference type="OrthoDB" id="5521887at2"/>
<gene>
    <name evidence="1" type="ORF">SAMN05421803_14023</name>
</gene>
<dbReference type="Gene3D" id="1.25.40.10">
    <property type="entry name" value="Tetratricopeptide repeat domain"/>
    <property type="match status" value="1"/>
</dbReference>
<proteinExistence type="predicted"/>
<dbReference type="AlphaFoldDB" id="A0A1M6W5X3"/>
<feature type="non-terminal residue" evidence="1">
    <location>
        <position position="1"/>
    </location>
</feature>
<dbReference type="SUPFAM" id="SSF52540">
    <property type="entry name" value="P-loop containing nucleoside triphosphate hydrolases"/>
    <property type="match status" value="1"/>
</dbReference>
<dbReference type="InterPro" id="IPR036390">
    <property type="entry name" value="WH_DNA-bd_sf"/>
</dbReference>
<dbReference type="PANTHER" id="PTHR47691:SF3">
    <property type="entry name" value="HTH-TYPE TRANSCRIPTIONAL REGULATOR RV0890C-RELATED"/>
    <property type="match status" value="1"/>
</dbReference>